<proteinExistence type="predicted"/>
<name>A0A4S2HDF7_9PROT</name>
<feature type="compositionally biased region" description="Basic and acidic residues" evidence="1">
    <location>
        <begin position="92"/>
        <end position="128"/>
    </location>
</feature>
<evidence type="ECO:0000256" key="1">
    <source>
        <dbReference type="SAM" id="MobiDB-lite"/>
    </source>
</evidence>
<dbReference type="AlphaFoldDB" id="A0A4S2HDF7"/>
<feature type="compositionally biased region" description="Acidic residues" evidence="1">
    <location>
        <begin position="25"/>
        <end position="36"/>
    </location>
</feature>
<keyword evidence="3" id="KW-1185">Reference proteome</keyword>
<organism evidence="2 3">
    <name type="scientific">Marinicauda pacifica</name>
    <dbReference type="NCBI Taxonomy" id="1133559"/>
    <lineage>
        <taxon>Bacteria</taxon>
        <taxon>Pseudomonadati</taxon>
        <taxon>Pseudomonadota</taxon>
        <taxon>Alphaproteobacteria</taxon>
        <taxon>Maricaulales</taxon>
        <taxon>Maricaulaceae</taxon>
        <taxon>Marinicauda</taxon>
    </lineage>
</organism>
<feature type="compositionally biased region" description="Basic and acidic residues" evidence="1">
    <location>
        <begin position="37"/>
        <end position="51"/>
    </location>
</feature>
<sequence length="145" mass="15936">MADRNSRPTPANPGPEGENASMDNPADDQVEAEVFDEEKHLDRTNQRRPFDSDPGAAKVPVDQAIDGGRGERFGEQLPQTEETTDPLEEAEMTEKRLSEENQSGKREDEKKKKSQSDKDENKVDEAMKESFPASDSPSFTPGGGG</sequence>
<dbReference type="EMBL" id="SRXV01000001">
    <property type="protein sequence ID" value="TGY94080.1"/>
    <property type="molecule type" value="Genomic_DNA"/>
</dbReference>
<comment type="caution">
    <text evidence="2">The sequence shown here is derived from an EMBL/GenBank/DDBJ whole genome shotgun (WGS) entry which is preliminary data.</text>
</comment>
<accession>A0A4S2HDF7</accession>
<protein>
    <submittedName>
        <fullName evidence="2">Uncharacterized protein</fullName>
    </submittedName>
</protein>
<dbReference type="OrthoDB" id="7631806at2"/>
<gene>
    <name evidence="2" type="ORF">E5162_02015</name>
</gene>
<evidence type="ECO:0000313" key="3">
    <source>
        <dbReference type="Proteomes" id="UP000305451"/>
    </source>
</evidence>
<feature type="region of interest" description="Disordered" evidence="1">
    <location>
        <begin position="1"/>
        <end position="145"/>
    </location>
</feature>
<reference evidence="2 3" key="1">
    <citation type="journal article" date="2013" name="Int. J. Syst. Evol. Microbiol.">
        <title>Marinicauda pacifica gen. nov., sp. nov., a prosthecate alphaproteobacterium of the family Hyphomonadaceae isolated from deep seawater.</title>
        <authorList>
            <person name="Zhang X.Y."/>
            <person name="Li G.W."/>
            <person name="Wang C.S."/>
            <person name="Zhang Y.J."/>
            <person name="Xu X.W."/>
            <person name="Li H."/>
            <person name="Liu A."/>
            <person name="Liu C."/>
            <person name="Xie B.B."/>
            <person name="Qin Q.L."/>
            <person name="Xu Z."/>
            <person name="Chen X.L."/>
            <person name="Zhou B.C."/>
            <person name="Zhang Y.Z."/>
        </authorList>
    </citation>
    <scope>NUCLEOTIDE SEQUENCE [LARGE SCALE GENOMIC DNA]</scope>
    <source>
        <strain evidence="2 3">P-1 km-3</strain>
    </source>
</reference>
<evidence type="ECO:0000313" key="2">
    <source>
        <dbReference type="EMBL" id="TGY94080.1"/>
    </source>
</evidence>
<feature type="compositionally biased region" description="Acidic residues" evidence="1">
    <location>
        <begin position="82"/>
        <end position="91"/>
    </location>
</feature>
<dbReference type="RefSeq" id="WP_135943275.1">
    <property type="nucleotide sequence ID" value="NZ_BMEI01000001.1"/>
</dbReference>
<dbReference type="Proteomes" id="UP000305451">
    <property type="component" value="Unassembled WGS sequence"/>
</dbReference>